<comment type="cofactor">
    <cofactor evidence="8">
        <name>Zn(2+)</name>
        <dbReference type="ChEBI" id="CHEBI:29105"/>
    </cofactor>
    <text evidence="8">Binds 1 zinc ion.</text>
</comment>
<dbReference type="Proteomes" id="UP000199689">
    <property type="component" value="Unassembled WGS sequence"/>
</dbReference>
<dbReference type="HAMAP" id="MF_00440">
    <property type="entry name" value="NrdR"/>
    <property type="match status" value="1"/>
</dbReference>
<evidence type="ECO:0000256" key="7">
    <source>
        <dbReference type="ARBA" id="ARBA00023163"/>
    </source>
</evidence>
<evidence type="ECO:0000256" key="5">
    <source>
        <dbReference type="ARBA" id="ARBA00023015"/>
    </source>
</evidence>
<name>A0A1G5V8M8_9FIRM</name>
<keyword evidence="12" id="KW-1185">Reference proteome</keyword>
<sequence length="156" mass="18163">MKCPFCENPNTKVTDSRDTDDGASIRRRRQCLSCGKRFTTYETVEHGLLRVVKKDGTREMFDRNKLRNGIVRACEKRHISTEQIENMVNAVEHKVRNDSHQEVSTEMIGTCVMDELKKVDQVAYVRFASVYREFKDISSFMSELKTLMDTNKSKEQ</sequence>
<keyword evidence="7 8" id="KW-0804">Transcription</keyword>
<organism evidence="11 12">
    <name type="scientific">Allisonella histaminiformans</name>
    <dbReference type="NCBI Taxonomy" id="209880"/>
    <lineage>
        <taxon>Bacteria</taxon>
        <taxon>Bacillati</taxon>
        <taxon>Bacillota</taxon>
        <taxon>Negativicutes</taxon>
        <taxon>Veillonellales</taxon>
        <taxon>Veillonellaceae</taxon>
        <taxon>Allisonella</taxon>
    </lineage>
</organism>
<dbReference type="AlphaFoldDB" id="A0A1G5V8M8"/>
<evidence type="ECO:0000256" key="9">
    <source>
        <dbReference type="SAM" id="MobiDB-lite"/>
    </source>
</evidence>
<reference evidence="11 12" key="1">
    <citation type="submission" date="2016-10" db="EMBL/GenBank/DDBJ databases">
        <authorList>
            <person name="de Groot N.N."/>
        </authorList>
    </citation>
    <scope>NUCLEOTIDE SEQUENCE [LARGE SCALE GENOMIC DNA]</scope>
    <source>
        <strain evidence="11 12">DSM 15230</strain>
    </source>
</reference>
<dbReference type="PROSITE" id="PS51161">
    <property type="entry name" value="ATP_CONE"/>
    <property type="match status" value="1"/>
</dbReference>
<feature type="region of interest" description="Disordered" evidence="9">
    <location>
        <begin position="1"/>
        <end position="22"/>
    </location>
</feature>
<keyword evidence="5 8" id="KW-0805">Transcription regulation</keyword>
<dbReference type="InterPro" id="IPR005144">
    <property type="entry name" value="ATP-cone_dom"/>
</dbReference>
<evidence type="ECO:0000256" key="8">
    <source>
        <dbReference type="HAMAP-Rule" id="MF_00440"/>
    </source>
</evidence>
<evidence type="ECO:0000256" key="6">
    <source>
        <dbReference type="ARBA" id="ARBA00023125"/>
    </source>
</evidence>
<accession>A0A1G5V8M8</accession>
<evidence type="ECO:0000256" key="3">
    <source>
        <dbReference type="ARBA" id="ARBA00022833"/>
    </source>
</evidence>
<evidence type="ECO:0000256" key="4">
    <source>
        <dbReference type="ARBA" id="ARBA00022840"/>
    </source>
</evidence>
<keyword evidence="2 8" id="KW-0547">Nucleotide-binding</keyword>
<dbReference type="PANTHER" id="PTHR30455:SF2">
    <property type="entry name" value="TRANSCRIPTIONAL REPRESSOR NRDR"/>
    <property type="match status" value="1"/>
</dbReference>
<dbReference type="GeneID" id="87755517"/>
<evidence type="ECO:0000313" key="11">
    <source>
        <dbReference type="EMBL" id="SDA42222.1"/>
    </source>
</evidence>
<dbReference type="PANTHER" id="PTHR30455">
    <property type="entry name" value="TRANSCRIPTIONAL REPRESSOR NRDR"/>
    <property type="match status" value="1"/>
</dbReference>
<dbReference type="RefSeq" id="WP_091363442.1">
    <property type="nucleotide sequence ID" value="NZ_FMXA01000005.1"/>
</dbReference>
<proteinExistence type="inferred from homology"/>
<dbReference type="GO" id="GO:0045892">
    <property type="term" value="P:negative regulation of DNA-templated transcription"/>
    <property type="evidence" value="ECO:0007669"/>
    <property type="project" value="UniProtKB-UniRule"/>
</dbReference>
<feature type="zinc finger region" evidence="8">
    <location>
        <begin position="3"/>
        <end position="34"/>
    </location>
</feature>
<dbReference type="NCBIfam" id="TIGR00244">
    <property type="entry name" value="transcriptional regulator NrdR"/>
    <property type="match status" value="1"/>
</dbReference>
<dbReference type="InterPro" id="IPR055173">
    <property type="entry name" value="NrdR-like_N"/>
</dbReference>
<dbReference type="Pfam" id="PF03477">
    <property type="entry name" value="ATP-cone"/>
    <property type="match status" value="1"/>
</dbReference>
<dbReference type="GO" id="GO:0003677">
    <property type="term" value="F:DNA binding"/>
    <property type="evidence" value="ECO:0007669"/>
    <property type="project" value="UniProtKB-KW"/>
</dbReference>
<keyword evidence="8" id="KW-0479">Metal-binding</keyword>
<dbReference type="EMBL" id="FMXA01000005">
    <property type="protein sequence ID" value="SDA42222.1"/>
    <property type="molecule type" value="Genomic_DNA"/>
</dbReference>
<evidence type="ECO:0000256" key="2">
    <source>
        <dbReference type="ARBA" id="ARBA00022741"/>
    </source>
</evidence>
<gene>
    <name evidence="8" type="primary">nrdR</name>
    <name evidence="11" type="ORF">SAMN02910343_00472</name>
</gene>
<dbReference type="GO" id="GO:0005524">
    <property type="term" value="F:ATP binding"/>
    <property type="evidence" value="ECO:0007669"/>
    <property type="project" value="UniProtKB-UniRule"/>
</dbReference>
<dbReference type="STRING" id="209880.SAMN02910343_00472"/>
<dbReference type="Pfam" id="PF22811">
    <property type="entry name" value="Zn_ribbon_NrdR"/>
    <property type="match status" value="1"/>
</dbReference>
<feature type="domain" description="ATP-cone" evidence="10">
    <location>
        <begin position="49"/>
        <end position="139"/>
    </location>
</feature>
<evidence type="ECO:0000313" key="12">
    <source>
        <dbReference type="Proteomes" id="UP000199689"/>
    </source>
</evidence>
<keyword evidence="1 8" id="KW-0678">Repressor</keyword>
<keyword evidence="6 8" id="KW-0238">DNA-binding</keyword>
<comment type="similarity">
    <text evidence="8">Belongs to the NrdR family.</text>
</comment>
<dbReference type="OrthoDB" id="9807461at2"/>
<comment type="function">
    <text evidence="8">Negatively regulates transcription of bacterial ribonucleotide reductase nrd genes and operons by binding to NrdR-boxes.</text>
</comment>
<keyword evidence="8" id="KW-0863">Zinc-finger</keyword>
<protein>
    <recommendedName>
        <fullName evidence="8">Transcriptional repressor NrdR</fullName>
    </recommendedName>
</protein>
<dbReference type="GO" id="GO:0008270">
    <property type="term" value="F:zinc ion binding"/>
    <property type="evidence" value="ECO:0007669"/>
    <property type="project" value="UniProtKB-UniRule"/>
</dbReference>
<dbReference type="InterPro" id="IPR003796">
    <property type="entry name" value="RNR_NrdR-like"/>
</dbReference>
<evidence type="ECO:0000256" key="1">
    <source>
        <dbReference type="ARBA" id="ARBA00022491"/>
    </source>
</evidence>
<keyword evidence="3 8" id="KW-0862">Zinc</keyword>
<evidence type="ECO:0000259" key="10">
    <source>
        <dbReference type="PROSITE" id="PS51161"/>
    </source>
</evidence>
<keyword evidence="4 8" id="KW-0067">ATP-binding</keyword>